<feature type="domain" description="Glycosyl transferase family 1" evidence="1">
    <location>
        <begin position="222"/>
        <end position="381"/>
    </location>
</feature>
<dbReference type="KEGG" id="nall:PP769_03060"/>
<dbReference type="Proteomes" id="UP001302719">
    <property type="component" value="Chromosome"/>
</dbReference>
<dbReference type="RefSeq" id="WP_312644999.1">
    <property type="nucleotide sequence ID" value="NZ_CP116967.1"/>
</dbReference>
<proteinExistence type="predicted"/>
<dbReference type="InterPro" id="IPR050194">
    <property type="entry name" value="Glycosyltransferase_grp1"/>
</dbReference>
<name>A0AA96GCX0_9BACT</name>
<accession>A0AA96GCX0</accession>
<dbReference type="AlphaFoldDB" id="A0AA96GCX0"/>
<organism evidence="2 3">
    <name type="scientific">Candidatus Nitrospira allomarina</name>
    <dbReference type="NCBI Taxonomy" id="3020900"/>
    <lineage>
        <taxon>Bacteria</taxon>
        <taxon>Pseudomonadati</taxon>
        <taxon>Nitrospirota</taxon>
        <taxon>Nitrospiria</taxon>
        <taxon>Nitrospirales</taxon>
        <taxon>Nitrospiraceae</taxon>
        <taxon>Nitrospira</taxon>
    </lineage>
</organism>
<sequence>MAYVIDSCSWVTTFTINEMVEIQRAGHQIILAPLYSGGPSLTHYGRAEHVKPEAVLPDPPFDLQVAGLALLMLLRRPWRVLKTLAALHWAAGLNPYAHISNIIWTPKALATAWRLKKMNVDRIHAPFATRSATCAGIAGRVSEIPFSFTAHAYDIYCTSLKLRNDTLRWKIRHATQVFAISEDGIRLLRRMAPDCSHIHLVHVGIPLTLFTRRPAPPHHGVLQLLCVASYVEKKGLDTLLDACKILCENNFRFYLRLYGNGPLQPVLEQQISELDLLDKVSLGGPITQDEVLEQMTKSHLVVMPCRKDGTGNMDGIPTVFMEAMAVGRPVISCPIGGIPELVRDGETGLLVGSNDPHALAAAIMRLGEDPALRNRLVQQARALVEKHHDIQTTVTLMLRHMNQPHKCGQQEGECE</sequence>
<dbReference type="Pfam" id="PF00534">
    <property type="entry name" value="Glycos_transf_1"/>
    <property type="match status" value="1"/>
</dbReference>
<dbReference type="PANTHER" id="PTHR45947">
    <property type="entry name" value="SULFOQUINOVOSYL TRANSFERASE SQD2"/>
    <property type="match status" value="1"/>
</dbReference>
<gene>
    <name evidence="2" type="ORF">PP769_03060</name>
</gene>
<dbReference type="SUPFAM" id="SSF53756">
    <property type="entry name" value="UDP-Glycosyltransferase/glycogen phosphorylase"/>
    <property type="match status" value="1"/>
</dbReference>
<dbReference type="EMBL" id="CP116967">
    <property type="protein sequence ID" value="WNM58762.1"/>
    <property type="molecule type" value="Genomic_DNA"/>
</dbReference>
<evidence type="ECO:0000313" key="2">
    <source>
        <dbReference type="EMBL" id="WNM58762.1"/>
    </source>
</evidence>
<dbReference type="GO" id="GO:0016757">
    <property type="term" value="F:glycosyltransferase activity"/>
    <property type="evidence" value="ECO:0007669"/>
    <property type="project" value="InterPro"/>
</dbReference>
<evidence type="ECO:0000259" key="1">
    <source>
        <dbReference type="Pfam" id="PF00534"/>
    </source>
</evidence>
<protein>
    <submittedName>
        <fullName evidence="2">Glycosyltransferase family 4 protein</fullName>
    </submittedName>
</protein>
<dbReference type="Gene3D" id="3.40.50.2000">
    <property type="entry name" value="Glycogen Phosphorylase B"/>
    <property type="match status" value="2"/>
</dbReference>
<keyword evidence="3" id="KW-1185">Reference proteome</keyword>
<dbReference type="CDD" id="cd03801">
    <property type="entry name" value="GT4_PimA-like"/>
    <property type="match status" value="1"/>
</dbReference>
<dbReference type="InterPro" id="IPR001296">
    <property type="entry name" value="Glyco_trans_1"/>
</dbReference>
<reference evidence="2 3" key="1">
    <citation type="submission" date="2023-01" db="EMBL/GenBank/DDBJ databases">
        <title>Cultivation and genomic characterization of new, ubiquitous marine nitrite-oxidizing bacteria from the Nitrospirales.</title>
        <authorList>
            <person name="Mueller A.J."/>
            <person name="Daebeler A."/>
            <person name="Herbold C.W."/>
            <person name="Kirkegaard R.H."/>
            <person name="Daims H."/>
        </authorList>
    </citation>
    <scope>NUCLEOTIDE SEQUENCE [LARGE SCALE GENOMIC DNA]</scope>
    <source>
        <strain evidence="2 3">VA</strain>
    </source>
</reference>
<dbReference type="PANTHER" id="PTHR45947:SF3">
    <property type="entry name" value="SULFOQUINOVOSYL TRANSFERASE SQD2"/>
    <property type="match status" value="1"/>
</dbReference>
<evidence type="ECO:0000313" key="3">
    <source>
        <dbReference type="Proteomes" id="UP001302719"/>
    </source>
</evidence>